<evidence type="ECO:0000313" key="2">
    <source>
        <dbReference type="Proteomes" id="UP000238288"/>
    </source>
</evidence>
<reference evidence="1 2" key="1">
    <citation type="submission" date="2017-11" db="EMBL/GenBank/DDBJ databases">
        <authorList>
            <person name="Han C.G."/>
        </authorList>
    </citation>
    <scope>NUCLEOTIDE SEQUENCE [LARGE SCALE GENOMIC DNA]</scope>
    <source>
        <strain evidence="2">ATCC 43555</strain>
    </source>
</reference>
<dbReference type="RefSeq" id="WP_232007048.1">
    <property type="nucleotide sequence ID" value="NZ_AQGW01000020.1"/>
</dbReference>
<dbReference type="GeneID" id="97127624"/>
<proteinExistence type="predicted"/>
<gene>
    <name evidence="1" type="ORF">PCAR9_A21069</name>
</gene>
<sequence length="47" mass="5703">MISKSDNVQFYREYEWNKKVAVVHWTHKDPNGYHVGGWLKHKGKIYQ</sequence>
<dbReference type="Pfam" id="PF11948">
    <property type="entry name" value="DUF3465"/>
    <property type="match status" value="1"/>
</dbReference>
<dbReference type="Proteomes" id="UP000238288">
    <property type="component" value="Chromosome PCAR9a"/>
</dbReference>
<accession>A0A2K4X8K1</accession>
<dbReference type="AlphaFoldDB" id="A0A2K4X8K1"/>
<name>A0A2K4X8K1_PSEVC</name>
<evidence type="ECO:0000313" key="1">
    <source>
        <dbReference type="EMBL" id="SOU40619.1"/>
    </source>
</evidence>
<dbReference type="EMBL" id="LT965928">
    <property type="protein sequence ID" value="SOU40619.1"/>
    <property type="molecule type" value="Genomic_DNA"/>
</dbReference>
<organism evidence="1 2">
    <name type="scientific">Pseudoalteromonas carrageenovora IAM 12662</name>
    <dbReference type="NCBI Taxonomy" id="1314868"/>
    <lineage>
        <taxon>Bacteria</taxon>
        <taxon>Pseudomonadati</taxon>
        <taxon>Pseudomonadota</taxon>
        <taxon>Gammaproteobacteria</taxon>
        <taxon>Alteromonadales</taxon>
        <taxon>Pseudoalteromonadaceae</taxon>
        <taxon>Pseudoalteromonas</taxon>
    </lineage>
</organism>
<protein>
    <submittedName>
        <fullName evidence="1">Uncharacterized protein</fullName>
    </submittedName>
</protein>
<dbReference type="InterPro" id="IPR021856">
    <property type="entry name" value="DUF3465"/>
</dbReference>